<dbReference type="Proteomes" id="UP001236585">
    <property type="component" value="Chromosome"/>
</dbReference>
<dbReference type="EMBL" id="CP126981">
    <property type="protein sequence ID" value="WIM90023.1"/>
    <property type="molecule type" value="Genomic_DNA"/>
</dbReference>
<evidence type="ECO:0000313" key="3">
    <source>
        <dbReference type="Proteomes" id="UP001236585"/>
    </source>
</evidence>
<keyword evidence="3" id="KW-1185">Reference proteome</keyword>
<protein>
    <recommendedName>
        <fullName evidence="4">Secreted protein</fullName>
    </recommendedName>
</protein>
<feature type="chain" id="PRO_5046684005" description="Secreted protein" evidence="1">
    <location>
        <begin position="27"/>
        <end position="111"/>
    </location>
</feature>
<proteinExistence type="predicted"/>
<gene>
    <name evidence="2" type="ORF">PT015_11695</name>
</gene>
<evidence type="ECO:0000256" key="1">
    <source>
        <dbReference type="SAM" id="SignalP"/>
    </source>
</evidence>
<evidence type="ECO:0008006" key="4">
    <source>
        <dbReference type="Google" id="ProtNLM"/>
    </source>
</evidence>
<accession>A0ABY8W6G1</accession>
<reference evidence="2 3" key="1">
    <citation type="journal article" date="2023" name="Microbiol. Resour. Announc.">
        <title>Complete Genome Sequence of Mycobacterium wuenschmanii, a novel Nontuberculous Mycobacterium Isolated from a captive population of Amazon Milk Frogs.</title>
        <authorList>
            <person name="Hicks J."/>
            <person name="Zeineldin M."/>
            <person name="Ward H."/>
            <person name="Wuenschmann A."/>
            <person name="Camp P."/>
            <person name="Farrell D."/>
            <person name="Lehman K."/>
            <person name="Thacker T."/>
            <person name="Cuthbert E."/>
        </authorList>
    </citation>
    <scope>NUCLEOTIDE SEQUENCE [LARGE SCALE GENOMIC DNA]</scope>
    <source>
        <strain evidence="2 3">Wuenschmanii</strain>
    </source>
</reference>
<evidence type="ECO:0000313" key="2">
    <source>
        <dbReference type="EMBL" id="WIM90023.1"/>
    </source>
</evidence>
<organism evidence="2 3">
    <name type="scientific">Candidatus Mycobacterium wuenschmannii</name>
    <dbReference type="NCBI Taxonomy" id="3027808"/>
    <lineage>
        <taxon>Bacteria</taxon>
        <taxon>Bacillati</taxon>
        <taxon>Actinomycetota</taxon>
        <taxon>Actinomycetes</taxon>
        <taxon>Mycobacteriales</taxon>
        <taxon>Mycobacteriaceae</taxon>
        <taxon>Mycobacterium</taxon>
    </lineage>
</organism>
<feature type="signal peptide" evidence="1">
    <location>
        <begin position="1"/>
        <end position="26"/>
    </location>
</feature>
<sequence>MADKRFGVMAALLASVAVAMAVPAHAELTGGTYHVTGDGLRDGGFEWAMSSCGAGCLSIDGGAHGQLHRQGGGWSGTTNAGCATTIDDGALTGTYHCPMIAPIAIQLTKTG</sequence>
<keyword evidence="1" id="KW-0732">Signal</keyword>
<dbReference type="RefSeq" id="WP_285190776.1">
    <property type="nucleotide sequence ID" value="NZ_CP126981.1"/>
</dbReference>
<name>A0ABY8W6G1_9MYCO</name>